<evidence type="ECO:0000313" key="6">
    <source>
        <dbReference type="EMBL" id="MBK1444847.1"/>
    </source>
</evidence>
<dbReference type="PROSITE" id="PS50977">
    <property type="entry name" value="HTH_TETR_2"/>
    <property type="match status" value="1"/>
</dbReference>
<dbReference type="EMBL" id="JAEFCT010000007">
    <property type="protein sequence ID" value="MBK1444847.1"/>
    <property type="molecule type" value="Genomic_DNA"/>
</dbReference>
<dbReference type="Proteomes" id="UP000660083">
    <property type="component" value="Unassembled WGS sequence"/>
</dbReference>
<dbReference type="PANTHER" id="PTHR47506:SF1">
    <property type="entry name" value="HTH-TYPE TRANSCRIPTIONAL REGULATOR YJDC"/>
    <property type="match status" value="1"/>
</dbReference>
<reference evidence="6" key="1">
    <citation type="submission" date="2020-12" db="EMBL/GenBank/DDBJ databases">
        <authorList>
            <person name="Chopjitt P."/>
        </authorList>
    </citation>
    <scope>NUCLEOTIDE SEQUENCE</scope>
    <source>
        <strain evidence="6">AP1</strain>
    </source>
</reference>
<dbReference type="AlphaFoldDB" id="A0A241XZR4"/>
<dbReference type="SUPFAM" id="SSF48498">
    <property type="entry name" value="Tetracyclin repressor-like, C-terminal domain"/>
    <property type="match status" value="1"/>
</dbReference>
<dbReference type="Gene3D" id="1.10.10.60">
    <property type="entry name" value="Homeodomain-like"/>
    <property type="match status" value="1"/>
</dbReference>
<dbReference type="Gene3D" id="1.10.357.10">
    <property type="entry name" value="Tetracycline Repressor, domain 2"/>
    <property type="match status" value="1"/>
</dbReference>
<proteinExistence type="predicted"/>
<dbReference type="SUPFAM" id="SSF46689">
    <property type="entry name" value="Homeodomain-like"/>
    <property type="match status" value="1"/>
</dbReference>
<evidence type="ECO:0000259" key="5">
    <source>
        <dbReference type="PROSITE" id="PS50977"/>
    </source>
</evidence>
<feature type="domain" description="HTH tetR-type" evidence="5">
    <location>
        <begin position="28"/>
        <end position="88"/>
    </location>
</feature>
<dbReference type="PROSITE" id="PS01081">
    <property type="entry name" value="HTH_TETR_1"/>
    <property type="match status" value="1"/>
</dbReference>
<evidence type="ECO:0000256" key="3">
    <source>
        <dbReference type="ARBA" id="ARBA00023163"/>
    </source>
</evidence>
<dbReference type="Pfam" id="PF00440">
    <property type="entry name" value="TetR_N"/>
    <property type="match status" value="1"/>
</dbReference>
<name>A0A241XZR4_ACIPI</name>
<evidence type="ECO:0000313" key="7">
    <source>
        <dbReference type="Proteomes" id="UP000660083"/>
    </source>
</evidence>
<gene>
    <name evidence="6" type="ORF">JDA50_10450</name>
</gene>
<dbReference type="GO" id="GO:0003677">
    <property type="term" value="F:DNA binding"/>
    <property type="evidence" value="ECO:0007669"/>
    <property type="project" value="UniProtKB-UniRule"/>
</dbReference>
<evidence type="ECO:0000256" key="2">
    <source>
        <dbReference type="ARBA" id="ARBA00023125"/>
    </source>
</evidence>
<dbReference type="InterPro" id="IPR001647">
    <property type="entry name" value="HTH_TetR"/>
</dbReference>
<dbReference type="RefSeq" id="WP_078210243.1">
    <property type="nucleotide sequence ID" value="NZ_AMST01000008.1"/>
</dbReference>
<dbReference type="InterPro" id="IPR009057">
    <property type="entry name" value="Homeodomain-like_sf"/>
</dbReference>
<dbReference type="InterPro" id="IPR036271">
    <property type="entry name" value="Tet_transcr_reg_TetR-rel_C_sf"/>
</dbReference>
<dbReference type="InterPro" id="IPR023772">
    <property type="entry name" value="DNA-bd_HTH_TetR-type_CS"/>
</dbReference>
<sequence>MIFMTNRHETNLAVTEDTLKKKRGRPKCFDEQEVLQKAMLLFWEHGYEATSISDLTQALEITAPSLYSAFGDKAGLFYKSIDYYLAHEACPIETIFSEAKTAKIAFELYLYDNVKRLVQPNKPAGCMLVVAAMNCSDATQDVQQNLLDKRIKTKEKLLERLKQGVEQGDLPSNAPLQEMTDFYATVIQGLTIQARDGASTDQLHKVVEHAMKAWTLF</sequence>
<protein>
    <submittedName>
        <fullName evidence="6">TetR/AcrR family transcriptional regulator</fullName>
    </submittedName>
</protein>
<keyword evidence="2 4" id="KW-0238">DNA-binding</keyword>
<evidence type="ECO:0000256" key="4">
    <source>
        <dbReference type="PROSITE-ProRule" id="PRU00335"/>
    </source>
</evidence>
<accession>A0A241XZR4</accession>
<organism evidence="6 7">
    <name type="scientific">Acinetobacter pittii</name>
    <name type="common">Acinetobacter genomosp. 3</name>
    <dbReference type="NCBI Taxonomy" id="48296"/>
    <lineage>
        <taxon>Bacteria</taxon>
        <taxon>Pseudomonadati</taxon>
        <taxon>Pseudomonadota</taxon>
        <taxon>Gammaproteobacteria</taxon>
        <taxon>Moraxellales</taxon>
        <taxon>Moraxellaceae</taxon>
        <taxon>Acinetobacter</taxon>
        <taxon>Acinetobacter calcoaceticus/baumannii complex</taxon>
    </lineage>
</organism>
<keyword evidence="1" id="KW-0805">Transcription regulation</keyword>
<feature type="DNA-binding region" description="H-T-H motif" evidence="4">
    <location>
        <begin position="51"/>
        <end position="70"/>
    </location>
</feature>
<comment type="caution">
    <text evidence="6">The sequence shown here is derived from an EMBL/GenBank/DDBJ whole genome shotgun (WGS) entry which is preliminary data.</text>
</comment>
<dbReference type="PANTHER" id="PTHR47506">
    <property type="entry name" value="TRANSCRIPTIONAL REGULATORY PROTEIN"/>
    <property type="match status" value="1"/>
</dbReference>
<evidence type="ECO:0000256" key="1">
    <source>
        <dbReference type="ARBA" id="ARBA00023015"/>
    </source>
</evidence>
<keyword evidence="3" id="KW-0804">Transcription</keyword>